<evidence type="ECO:0000313" key="3">
    <source>
        <dbReference type="EMBL" id="MFC4296244.1"/>
    </source>
</evidence>
<dbReference type="RefSeq" id="WP_379539764.1">
    <property type="nucleotide sequence ID" value="NZ_JBHSDR010000008.1"/>
</dbReference>
<sequence length="320" mass="34618">MNTPDVPEPVVDDVEPGVRQFVERTSADYARLSGADPVDVVRRRAIAEEVRRPWVAGGPAMASTEDVRIGTAGLRLRIHRPTLDADLPALLYCHGGGWTVFSLDTHDRLMREYAARSGCAVVGIDYSLSPEVRFPHALGEVRDAVEWVAANGTEHGIDPALLALGGDSAGGNLALATAMALRDSGRPLLSALLVNYGAIDDVERASYARFGGDAYMLTPSEMAEFWVNYRAGERGPDPRARPLLGRFEGLPPTFLCIAECDILADENRELGVKLAAANVDVEMRVYRGATHSFLEAAEVSPLARRALDEASAWLRAVLAR</sequence>
<dbReference type="InterPro" id="IPR050300">
    <property type="entry name" value="GDXG_lipolytic_enzyme"/>
</dbReference>
<dbReference type="InterPro" id="IPR013094">
    <property type="entry name" value="AB_hydrolase_3"/>
</dbReference>
<dbReference type="EMBL" id="JBHSDR010000008">
    <property type="protein sequence ID" value="MFC4296244.1"/>
    <property type="molecule type" value="Genomic_DNA"/>
</dbReference>
<keyword evidence="4" id="KW-1185">Reference proteome</keyword>
<dbReference type="Proteomes" id="UP001595828">
    <property type="component" value="Unassembled WGS sequence"/>
</dbReference>
<accession>A0ABV8RSF6</accession>
<keyword evidence="1 3" id="KW-0378">Hydrolase</keyword>
<dbReference type="InterPro" id="IPR029058">
    <property type="entry name" value="AB_hydrolase_fold"/>
</dbReference>
<dbReference type="Gene3D" id="3.40.50.1820">
    <property type="entry name" value="alpha/beta hydrolase"/>
    <property type="match status" value="1"/>
</dbReference>
<organism evidence="3 4">
    <name type="scientific">Novosphingobium tardum</name>
    <dbReference type="NCBI Taxonomy" id="1538021"/>
    <lineage>
        <taxon>Bacteria</taxon>
        <taxon>Pseudomonadati</taxon>
        <taxon>Pseudomonadota</taxon>
        <taxon>Alphaproteobacteria</taxon>
        <taxon>Sphingomonadales</taxon>
        <taxon>Sphingomonadaceae</taxon>
        <taxon>Novosphingobium</taxon>
    </lineage>
</organism>
<reference evidence="4" key="1">
    <citation type="journal article" date="2019" name="Int. J. Syst. Evol. Microbiol.">
        <title>The Global Catalogue of Microorganisms (GCM) 10K type strain sequencing project: providing services to taxonomists for standard genome sequencing and annotation.</title>
        <authorList>
            <consortium name="The Broad Institute Genomics Platform"/>
            <consortium name="The Broad Institute Genome Sequencing Center for Infectious Disease"/>
            <person name="Wu L."/>
            <person name="Ma J."/>
        </authorList>
    </citation>
    <scope>NUCLEOTIDE SEQUENCE [LARGE SCALE GENOMIC DNA]</scope>
    <source>
        <strain evidence="4">CGMCC 1.12989</strain>
    </source>
</reference>
<proteinExistence type="predicted"/>
<name>A0ABV8RSF6_9SPHN</name>
<dbReference type="SUPFAM" id="SSF53474">
    <property type="entry name" value="alpha/beta-Hydrolases"/>
    <property type="match status" value="1"/>
</dbReference>
<evidence type="ECO:0000313" key="4">
    <source>
        <dbReference type="Proteomes" id="UP001595828"/>
    </source>
</evidence>
<dbReference type="PANTHER" id="PTHR48081">
    <property type="entry name" value="AB HYDROLASE SUPERFAMILY PROTEIN C4A8.06C"/>
    <property type="match status" value="1"/>
</dbReference>
<dbReference type="Pfam" id="PF07859">
    <property type="entry name" value="Abhydrolase_3"/>
    <property type="match status" value="1"/>
</dbReference>
<evidence type="ECO:0000256" key="1">
    <source>
        <dbReference type="ARBA" id="ARBA00022801"/>
    </source>
</evidence>
<evidence type="ECO:0000259" key="2">
    <source>
        <dbReference type="Pfam" id="PF07859"/>
    </source>
</evidence>
<protein>
    <submittedName>
        <fullName evidence="3">Alpha/beta hydrolase</fullName>
    </submittedName>
</protein>
<feature type="domain" description="Alpha/beta hydrolase fold-3" evidence="2">
    <location>
        <begin position="90"/>
        <end position="294"/>
    </location>
</feature>
<comment type="caution">
    <text evidence="3">The sequence shown here is derived from an EMBL/GenBank/DDBJ whole genome shotgun (WGS) entry which is preliminary data.</text>
</comment>
<dbReference type="GO" id="GO:0016787">
    <property type="term" value="F:hydrolase activity"/>
    <property type="evidence" value="ECO:0007669"/>
    <property type="project" value="UniProtKB-KW"/>
</dbReference>
<dbReference type="PANTHER" id="PTHR48081:SF8">
    <property type="entry name" value="ALPHA_BETA HYDROLASE FOLD-3 DOMAIN-CONTAINING PROTEIN-RELATED"/>
    <property type="match status" value="1"/>
</dbReference>
<gene>
    <name evidence="3" type="ORF">ACFO0A_14400</name>
</gene>